<sequence>MRAGVDEIFGSMLIHKMPVTDIFCLFSLLTSKDVNIHSIRLKNGKLYPIIPYLSPGYDMMVTQARVHVYCLLAKRRMSAVVLRTRQPDMGFASWASESGTKRLERLPQGF</sequence>
<proteinExistence type="predicted"/>
<dbReference type="AlphaFoldDB" id="A0A6B0UJF3"/>
<protein>
    <submittedName>
        <fullName evidence="1">Uncharacterized protein</fullName>
    </submittedName>
</protein>
<accession>A0A6B0UJF3</accession>
<reference evidence="1" key="1">
    <citation type="submission" date="2019-12" db="EMBL/GenBank/DDBJ databases">
        <title>An insight into the sialome of adult female Ixodes ricinus ticks feeding for 6 days.</title>
        <authorList>
            <person name="Perner J."/>
            <person name="Ribeiro J.M.C."/>
        </authorList>
    </citation>
    <scope>NUCLEOTIDE SEQUENCE</scope>
    <source>
        <strain evidence="1">Semi-engorged</strain>
        <tissue evidence="1">Salivary glands</tissue>
    </source>
</reference>
<organism evidence="1">
    <name type="scientific">Ixodes ricinus</name>
    <name type="common">Common tick</name>
    <name type="synonym">Acarus ricinus</name>
    <dbReference type="NCBI Taxonomy" id="34613"/>
    <lineage>
        <taxon>Eukaryota</taxon>
        <taxon>Metazoa</taxon>
        <taxon>Ecdysozoa</taxon>
        <taxon>Arthropoda</taxon>
        <taxon>Chelicerata</taxon>
        <taxon>Arachnida</taxon>
        <taxon>Acari</taxon>
        <taxon>Parasitiformes</taxon>
        <taxon>Ixodida</taxon>
        <taxon>Ixodoidea</taxon>
        <taxon>Ixodidae</taxon>
        <taxon>Ixodinae</taxon>
        <taxon>Ixodes</taxon>
    </lineage>
</organism>
<dbReference type="EMBL" id="GIFC01007713">
    <property type="protein sequence ID" value="MXU89796.1"/>
    <property type="molecule type" value="Transcribed_RNA"/>
</dbReference>
<evidence type="ECO:0000313" key="1">
    <source>
        <dbReference type="EMBL" id="MXU89796.1"/>
    </source>
</evidence>
<name>A0A6B0UJF3_IXORI</name>